<gene>
    <name evidence="2" type="ORF">LCGC14_2235870</name>
</gene>
<keyword evidence="1" id="KW-0472">Membrane</keyword>
<feature type="transmembrane region" description="Helical" evidence="1">
    <location>
        <begin position="20"/>
        <end position="42"/>
    </location>
</feature>
<evidence type="ECO:0000313" key="2">
    <source>
        <dbReference type="EMBL" id="KKL57388.1"/>
    </source>
</evidence>
<accession>A0A0F9D6M7</accession>
<reference evidence="2" key="1">
    <citation type="journal article" date="2015" name="Nature">
        <title>Complex archaea that bridge the gap between prokaryotes and eukaryotes.</title>
        <authorList>
            <person name="Spang A."/>
            <person name="Saw J.H."/>
            <person name="Jorgensen S.L."/>
            <person name="Zaremba-Niedzwiedzka K."/>
            <person name="Martijn J."/>
            <person name="Lind A.E."/>
            <person name="van Eijk R."/>
            <person name="Schleper C."/>
            <person name="Guy L."/>
            <person name="Ettema T.J."/>
        </authorList>
    </citation>
    <scope>NUCLEOTIDE SEQUENCE</scope>
</reference>
<keyword evidence="1" id="KW-1133">Transmembrane helix</keyword>
<evidence type="ECO:0000256" key="1">
    <source>
        <dbReference type="SAM" id="Phobius"/>
    </source>
</evidence>
<name>A0A0F9D6M7_9ZZZZ</name>
<proteinExistence type="predicted"/>
<organism evidence="2">
    <name type="scientific">marine sediment metagenome</name>
    <dbReference type="NCBI Taxonomy" id="412755"/>
    <lineage>
        <taxon>unclassified sequences</taxon>
        <taxon>metagenomes</taxon>
        <taxon>ecological metagenomes</taxon>
    </lineage>
</organism>
<comment type="caution">
    <text evidence="2">The sequence shown here is derived from an EMBL/GenBank/DDBJ whole genome shotgun (WGS) entry which is preliminary data.</text>
</comment>
<keyword evidence="1" id="KW-0812">Transmembrane</keyword>
<protein>
    <submittedName>
        <fullName evidence="2">Uncharacterized protein</fullName>
    </submittedName>
</protein>
<dbReference type="AlphaFoldDB" id="A0A0F9D6M7"/>
<dbReference type="EMBL" id="LAZR01030182">
    <property type="protein sequence ID" value="KKL57388.1"/>
    <property type="molecule type" value="Genomic_DNA"/>
</dbReference>
<sequence>MSEGDWKPLSEYTRGDVAVVGTAVLIAVAVVTFLVLAFVGVIPGATVTGDPEPTPTVIASPTPEPTPEPVLLGGENRKACGLYWESYEWVVVDRRGTPVYAWFGVSDDTVYYFTNNLERDEGFVTLRDGCALYDSSSRLRGDSHKDFDVEQFRIGENDLFHWGVIVEERAGK</sequence>